<gene>
    <name evidence="1" type="ORF">EHE19_004870</name>
</gene>
<keyword evidence="2" id="KW-1185">Reference proteome</keyword>
<evidence type="ECO:0000313" key="1">
    <source>
        <dbReference type="EMBL" id="QNU67799.1"/>
    </source>
</evidence>
<dbReference type="EMBL" id="CP061336">
    <property type="protein sequence ID" value="QNU67799.1"/>
    <property type="molecule type" value="Genomic_DNA"/>
</dbReference>
<dbReference type="KEGG" id="rher:EHE19_004870"/>
<dbReference type="InterPro" id="IPR015077">
    <property type="entry name" value="DUF1858"/>
</dbReference>
<dbReference type="NCBIfam" id="TIGR03980">
    <property type="entry name" value="prismane_assoc"/>
    <property type="match status" value="1"/>
</dbReference>
<dbReference type="AlphaFoldDB" id="A0A4V6YE42"/>
<proteinExistence type="predicted"/>
<sequence length="67" mass="7275">MAKVTKDMIISDVLNMDRGTTPIFLNNGMHCLGCPSASGESIEDACAVHGIDADKLVEELNKYFESK</sequence>
<dbReference type="Gene3D" id="1.10.3910.10">
    <property type="entry name" value="SP0561-like"/>
    <property type="match status" value="1"/>
</dbReference>
<dbReference type="OrthoDB" id="15017at2"/>
<dbReference type="PANTHER" id="PTHR39341">
    <property type="entry name" value="BSL7085 PROTEIN"/>
    <property type="match status" value="1"/>
</dbReference>
<dbReference type="Proteomes" id="UP000306409">
    <property type="component" value="Chromosome"/>
</dbReference>
<dbReference type="RefSeq" id="WP_137698124.1">
    <property type="nucleotide sequence ID" value="NZ_CP061336.1"/>
</dbReference>
<evidence type="ECO:0000313" key="2">
    <source>
        <dbReference type="Proteomes" id="UP000306409"/>
    </source>
</evidence>
<organism evidence="1 2">
    <name type="scientific">Ruminiclostridium herbifermentans</name>
    <dbReference type="NCBI Taxonomy" id="2488810"/>
    <lineage>
        <taxon>Bacteria</taxon>
        <taxon>Bacillati</taxon>
        <taxon>Bacillota</taxon>
        <taxon>Clostridia</taxon>
        <taxon>Eubacteriales</taxon>
        <taxon>Oscillospiraceae</taxon>
        <taxon>Ruminiclostridium</taxon>
    </lineage>
</organism>
<name>A0A4V6YE42_9FIRM</name>
<reference evidence="1 2" key="1">
    <citation type="submission" date="2020-09" db="EMBL/GenBank/DDBJ databases">
        <title>Characterization and genome sequencing of Ruminiclostridium sp. nov. MA18.</title>
        <authorList>
            <person name="Rettenmaier R."/>
            <person name="Kowollik M.-L."/>
            <person name="Liebl W."/>
            <person name="Zverlov V."/>
        </authorList>
    </citation>
    <scope>NUCLEOTIDE SEQUENCE [LARGE SCALE GENOMIC DNA]</scope>
    <source>
        <strain evidence="1 2">MA18</strain>
    </source>
</reference>
<dbReference type="PANTHER" id="PTHR39341:SF1">
    <property type="entry name" value="DUF1858 DOMAIN-CONTAINING PROTEIN"/>
    <property type="match status" value="1"/>
</dbReference>
<accession>A0A4V6YE42</accession>
<dbReference type="SUPFAM" id="SSF140683">
    <property type="entry name" value="SP0561-like"/>
    <property type="match status" value="1"/>
</dbReference>
<protein>
    <submittedName>
        <fullName evidence="1">DUF1858 domain-containing protein</fullName>
    </submittedName>
</protein>
<dbReference type="InterPro" id="IPR038062">
    <property type="entry name" value="ScdA-like_N_sf"/>
</dbReference>
<dbReference type="Pfam" id="PF08984">
    <property type="entry name" value="DUF1858"/>
    <property type="match status" value="1"/>
</dbReference>
<dbReference type="InterPro" id="IPR023883">
    <property type="entry name" value="CHP03980_redox-disulphide"/>
</dbReference>